<evidence type="ECO:0000256" key="2">
    <source>
        <dbReference type="SAM" id="Phobius"/>
    </source>
</evidence>
<dbReference type="AlphaFoldDB" id="A0A226EJC1"/>
<keyword evidence="2" id="KW-0472">Membrane</keyword>
<organism evidence="4 5">
    <name type="scientific">Folsomia candida</name>
    <name type="common">Springtail</name>
    <dbReference type="NCBI Taxonomy" id="158441"/>
    <lineage>
        <taxon>Eukaryota</taxon>
        <taxon>Metazoa</taxon>
        <taxon>Ecdysozoa</taxon>
        <taxon>Arthropoda</taxon>
        <taxon>Hexapoda</taxon>
        <taxon>Collembola</taxon>
        <taxon>Entomobryomorpha</taxon>
        <taxon>Isotomoidea</taxon>
        <taxon>Isotomidae</taxon>
        <taxon>Proisotominae</taxon>
        <taxon>Folsomia</taxon>
    </lineage>
</organism>
<evidence type="ECO:0000256" key="1">
    <source>
        <dbReference type="SAM" id="MobiDB-lite"/>
    </source>
</evidence>
<feature type="region of interest" description="Disordered" evidence="1">
    <location>
        <begin position="135"/>
        <end position="164"/>
    </location>
</feature>
<dbReference type="Proteomes" id="UP000198287">
    <property type="component" value="Unassembled WGS sequence"/>
</dbReference>
<dbReference type="PANTHER" id="PTHR12289">
    <property type="entry name" value="METAXIN RELATED"/>
    <property type="match status" value="1"/>
</dbReference>
<dbReference type="InterPro" id="IPR050931">
    <property type="entry name" value="Mito_Protein_Transport_Metaxin"/>
</dbReference>
<comment type="caution">
    <text evidence="4">The sequence shown here is derived from an EMBL/GenBank/DDBJ whole genome shotgun (WGS) entry which is preliminary data.</text>
</comment>
<evidence type="ECO:0000313" key="5">
    <source>
        <dbReference type="Proteomes" id="UP000198287"/>
    </source>
</evidence>
<dbReference type="SUPFAM" id="SSF47616">
    <property type="entry name" value="GST C-terminal domain-like"/>
    <property type="match status" value="1"/>
</dbReference>
<dbReference type="Gene3D" id="1.20.1050.10">
    <property type="match status" value="1"/>
</dbReference>
<proteinExistence type="predicted"/>
<gene>
    <name evidence="4" type="ORF">Fcan01_08403</name>
</gene>
<sequence>MWNYPPLVNAYARDTFNGTIHFVWYMIKLTLIFFVGFLVGYIGTFVYVIYCHYGRTRRLPGITRDTPTNGGSRDLNASGDHEEFLDFPEVAMIDEDAPRTRHRRMISTMLRDQVPSTELIRDEVREALLESIKEEFCTPSPSRSPTEYRTPLPSPRSQEGEVDHQTGSAYFLNTVNVDNEQKSLMMESTSDVTPSVELDSDCQIQAVTKPASNKCLESSGNSQLHFRLQQFPRGLIKVSVDCFDTTGPWMTFDEEKVCGANECMKMLKDRLPNLTNMYTFHGDEHVTAWSIQLTLDHLSLCLTAWRWIVEDAEELRLCQPGWNEICKDFKQLSQSIKANLWSCGFSKKSYKELSLEISKDFDSLSLNLGKKPYIFGDTPTEIDCFAFSVLCQIMWGHESILREKLRESANLSEYCIRTRERLWPDWDDQLGLEDYLMHTNSDDVRSEDHILTETQTSKHSTSFRDQYYKLVPLDDCDSFTSDCLASSSICSHKNGAPPDERVLFCARCKVSTCQPSSDHPARLVVLYPDADAEYFDDELSDMQKISYSSHRGGATIL</sequence>
<protein>
    <submittedName>
        <fullName evidence="4">Failed axon connections</fullName>
    </submittedName>
</protein>
<reference evidence="4 5" key="1">
    <citation type="submission" date="2015-12" db="EMBL/GenBank/DDBJ databases">
        <title>The genome of Folsomia candida.</title>
        <authorList>
            <person name="Faddeeva A."/>
            <person name="Derks M.F."/>
            <person name="Anvar Y."/>
            <person name="Smit S."/>
            <person name="Van Straalen N."/>
            <person name="Roelofs D."/>
        </authorList>
    </citation>
    <scope>NUCLEOTIDE SEQUENCE [LARGE SCALE GENOMIC DNA]</scope>
    <source>
        <strain evidence="4 5">VU population</strain>
        <tissue evidence="4">Whole body</tissue>
    </source>
</reference>
<evidence type="ECO:0000259" key="3">
    <source>
        <dbReference type="Pfam" id="PF17171"/>
    </source>
</evidence>
<keyword evidence="2" id="KW-1133">Transmembrane helix</keyword>
<accession>A0A226EJC1</accession>
<feature type="transmembrane region" description="Helical" evidence="2">
    <location>
        <begin position="22"/>
        <end position="50"/>
    </location>
</feature>
<dbReference type="GO" id="GO:0005737">
    <property type="term" value="C:cytoplasm"/>
    <property type="evidence" value="ECO:0007669"/>
    <property type="project" value="TreeGrafter"/>
</dbReference>
<dbReference type="PANTHER" id="PTHR12289:SF41">
    <property type="entry name" value="FAILED AXON CONNECTIONS-RELATED"/>
    <property type="match status" value="1"/>
</dbReference>
<dbReference type="InterPro" id="IPR033468">
    <property type="entry name" value="Metaxin_GST"/>
</dbReference>
<feature type="domain" description="Metaxin glutathione S-transferase" evidence="3">
    <location>
        <begin position="358"/>
        <end position="417"/>
    </location>
</feature>
<dbReference type="Pfam" id="PF17171">
    <property type="entry name" value="GST_C_6"/>
    <property type="match status" value="1"/>
</dbReference>
<name>A0A226EJC1_FOLCA</name>
<dbReference type="InterPro" id="IPR036282">
    <property type="entry name" value="Glutathione-S-Trfase_C_sf"/>
</dbReference>
<keyword evidence="5" id="KW-1185">Reference proteome</keyword>
<dbReference type="CDD" id="cd03193">
    <property type="entry name" value="GST_C_Metaxin"/>
    <property type="match status" value="1"/>
</dbReference>
<dbReference type="EMBL" id="LNIX01000003">
    <property type="protein sequence ID" value="OXA57549.1"/>
    <property type="molecule type" value="Genomic_DNA"/>
</dbReference>
<evidence type="ECO:0000313" key="4">
    <source>
        <dbReference type="EMBL" id="OXA57549.1"/>
    </source>
</evidence>
<keyword evidence="2" id="KW-0812">Transmembrane</keyword>